<protein>
    <submittedName>
        <fullName evidence="3">Uncharacterized protein</fullName>
    </submittedName>
</protein>
<evidence type="ECO:0000256" key="1">
    <source>
        <dbReference type="SAM" id="Coils"/>
    </source>
</evidence>
<dbReference type="Proteomes" id="UP000242146">
    <property type="component" value="Unassembled WGS sequence"/>
</dbReference>
<gene>
    <name evidence="3" type="ORF">DM01DRAFT_1409199</name>
</gene>
<dbReference type="AlphaFoldDB" id="A0A1X2GBY5"/>
<name>A0A1X2GBY5_9FUNG</name>
<sequence length="149" mass="18092">MVTKDWPVQELINQLGEDIDFYEENMKQCRNRIKEYKHEIEDLICKLPALDQSIQELVDHIPEYHSIDQEQNEQFRKRRTSIQELLTQVPRMTTEQRGLNLTERFYNMQELYTKKKVVHDMGNLIWDILLFTSIFVCILMTFFHFLSFD</sequence>
<reference evidence="3 4" key="1">
    <citation type="submission" date="2016-07" db="EMBL/GenBank/DDBJ databases">
        <title>Pervasive Adenine N6-methylation of Active Genes in Fungi.</title>
        <authorList>
            <consortium name="DOE Joint Genome Institute"/>
            <person name="Mondo S.J."/>
            <person name="Dannebaum R.O."/>
            <person name="Kuo R.C."/>
            <person name="Labutti K."/>
            <person name="Haridas S."/>
            <person name="Kuo A."/>
            <person name="Salamov A."/>
            <person name="Ahrendt S.R."/>
            <person name="Lipzen A."/>
            <person name="Sullivan W."/>
            <person name="Andreopoulos W.B."/>
            <person name="Clum A."/>
            <person name="Lindquist E."/>
            <person name="Daum C."/>
            <person name="Ramamoorthy G.K."/>
            <person name="Gryganskyi A."/>
            <person name="Culley D."/>
            <person name="Magnuson J.K."/>
            <person name="James T.Y."/>
            <person name="O'Malley M.A."/>
            <person name="Stajich J.E."/>
            <person name="Spatafora J.W."/>
            <person name="Visel A."/>
            <person name="Grigoriev I.V."/>
        </authorList>
    </citation>
    <scope>NUCLEOTIDE SEQUENCE [LARGE SCALE GENOMIC DNA]</scope>
    <source>
        <strain evidence="3 4">NRRL 3301</strain>
    </source>
</reference>
<feature type="transmembrane region" description="Helical" evidence="2">
    <location>
        <begin position="124"/>
        <end position="146"/>
    </location>
</feature>
<organism evidence="3 4">
    <name type="scientific">Hesseltinella vesiculosa</name>
    <dbReference type="NCBI Taxonomy" id="101127"/>
    <lineage>
        <taxon>Eukaryota</taxon>
        <taxon>Fungi</taxon>
        <taxon>Fungi incertae sedis</taxon>
        <taxon>Mucoromycota</taxon>
        <taxon>Mucoromycotina</taxon>
        <taxon>Mucoromycetes</taxon>
        <taxon>Mucorales</taxon>
        <taxon>Cunninghamellaceae</taxon>
        <taxon>Hesseltinella</taxon>
    </lineage>
</organism>
<dbReference type="OrthoDB" id="10532059at2759"/>
<keyword evidence="2" id="KW-1133">Transmembrane helix</keyword>
<comment type="caution">
    <text evidence="3">The sequence shown here is derived from an EMBL/GenBank/DDBJ whole genome shotgun (WGS) entry which is preliminary data.</text>
</comment>
<evidence type="ECO:0000313" key="4">
    <source>
        <dbReference type="Proteomes" id="UP000242146"/>
    </source>
</evidence>
<evidence type="ECO:0000256" key="2">
    <source>
        <dbReference type="SAM" id="Phobius"/>
    </source>
</evidence>
<dbReference type="EMBL" id="MCGT01000024">
    <property type="protein sequence ID" value="ORX50210.1"/>
    <property type="molecule type" value="Genomic_DNA"/>
</dbReference>
<accession>A0A1X2GBY5</accession>
<keyword evidence="2" id="KW-0472">Membrane</keyword>
<keyword evidence="4" id="KW-1185">Reference proteome</keyword>
<keyword evidence="1" id="KW-0175">Coiled coil</keyword>
<keyword evidence="2" id="KW-0812">Transmembrane</keyword>
<proteinExistence type="predicted"/>
<feature type="coiled-coil region" evidence="1">
    <location>
        <begin position="12"/>
        <end position="46"/>
    </location>
</feature>
<evidence type="ECO:0000313" key="3">
    <source>
        <dbReference type="EMBL" id="ORX50210.1"/>
    </source>
</evidence>